<dbReference type="PANTHER" id="PTHR43674">
    <property type="entry name" value="NITRILASE C965.09-RELATED"/>
    <property type="match status" value="1"/>
</dbReference>
<evidence type="ECO:0000313" key="3">
    <source>
        <dbReference type="EMBL" id="MEA5442282.1"/>
    </source>
</evidence>
<evidence type="ECO:0000259" key="2">
    <source>
        <dbReference type="PROSITE" id="PS50263"/>
    </source>
</evidence>
<name>A0ABU5SUT0_9CYAN</name>
<keyword evidence="4" id="KW-1185">Reference proteome</keyword>
<dbReference type="EMBL" id="JAYGHY010000016">
    <property type="protein sequence ID" value="MEA5442282.1"/>
    <property type="molecule type" value="Genomic_DNA"/>
</dbReference>
<dbReference type="InterPro" id="IPR003010">
    <property type="entry name" value="C-N_Hydrolase"/>
</dbReference>
<dbReference type="SUPFAM" id="SSF56317">
    <property type="entry name" value="Carbon-nitrogen hydrolase"/>
    <property type="match status" value="2"/>
</dbReference>
<proteinExistence type="predicted"/>
<dbReference type="PANTHER" id="PTHR43674:SF2">
    <property type="entry name" value="BETA-UREIDOPROPIONASE"/>
    <property type="match status" value="1"/>
</dbReference>
<sequence>MAAILIRSRISKARPRLRMCSLKRLACSSLSLAFQGLLSMALMLPSTAQEGRRAVKVAAVDFIPAWGDLEGNIRRLTQAAERVAAQGVDYAVFPETAISGYDFSEPAQLAPYVDTIPGRATAALLPVLKRTGLIMSVGIAEKDAITGIFYNTAVLMGPEGIIGKYRKNGLNAQDVQLFGPGDTDVGVFDTPIGRIALIICYDDTYWQYDRLAGLRGAQIIGWHSVSDRVMPGTPPAKARLNHSTVASVQHMSALNGVFVVGATRSGIERNPITGSQLFYNGGSSIWSPHGRKLVQAPVVPPETLPPGLNGWIATTIVPAEADAVRQRRLAARRPALYNPLLALRRAPVDSTATMGNRPVQLAAAQWLGRSSQLGSSQPRANELMVLPELSGLPAGLGADGIRSRAERRGGAFEQLLANRAKTGHGYLVGSYPEREGSKVFHTVALAGPGGTILGRYRATHLSNSEMAWASPGDAPLVVATPLGRVGLATIGDLAVPELVGLYQTLRADMLAAPAGEPSPLKVEIDPRLYAVSDPPTGRADLHPYLAAKLGQFWVISGGRRVGSGTAAGIYGPEPVVVTPTLTAAAGADAVRHRTVVPAPGTWINQQQLVTGQRNDLYRPLVLDAQNRCFQTWKQAGHGIVSCP</sequence>
<keyword evidence="1 3" id="KW-0378">Hydrolase</keyword>
<dbReference type="PROSITE" id="PS50263">
    <property type="entry name" value="CN_HYDROLASE"/>
    <property type="match status" value="1"/>
</dbReference>
<protein>
    <submittedName>
        <fullName evidence="3">Carbon-nitrogen hydrolase family protein</fullName>
    </submittedName>
</protein>
<evidence type="ECO:0000256" key="1">
    <source>
        <dbReference type="ARBA" id="ARBA00022801"/>
    </source>
</evidence>
<dbReference type="InterPro" id="IPR036526">
    <property type="entry name" value="C-N_Hydrolase_sf"/>
</dbReference>
<evidence type="ECO:0000313" key="4">
    <source>
        <dbReference type="Proteomes" id="UP001302329"/>
    </source>
</evidence>
<comment type="caution">
    <text evidence="3">The sequence shown here is derived from an EMBL/GenBank/DDBJ whole genome shotgun (WGS) entry which is preliminary data.</text>
</comment>
<reference evidence="3 4" key="1">
    <citation type="submission" date="2023-12" db="EMBL/GenBank/DDBJ databases">
        <title>Baltic Sea Cyanobacteria.</title>
        <authorList>
            <person name="Delbaje E."/>
            <person name="Fewer D.P."/>
            <person name="Shishido T.K."/>
        </authorList>
    </citation>
    <scope>NUCLEOTIDE SEQUENCE [LARGE SCALE GENOMIC DNA]</scope>
    <source>
        <strain evidence="3 4">UHCC 0281</strain>
    </source>
</reference>
<dbReference type="Proteomes" id="UP001302329">
    <property type="component" value="Unassembled WGS sequence"/>
</dbReference>
<gene>
    <name evidence="3" type="ORF">VB739_06930</name>
</gene>
<accession>A0ABU5SUT0</accession>
<feature type="domain" description="CN hydrolase" evidence="2">
    <location>
        <begin position="55"/>
        <end position="318"/>
    </location>
</feature>
<dbReference type="Pfam" id="PF00795">
    <property type="entry name" value="CN_hydrolase"/>
    <property type="match status" value="2"/>
</dbReference>
<dbReference type="Gene3D" id="3.60.110.10">
    <property type="entry name" value="Carbon-nitrogen hydrolase"/>
    <property type="match status" value="2"/>
</dbReference>
<dbReference type="InterPro" id="IPR050345">
    <property type="entry name" value="Aliph_Amidase/BUP"/>
</dbReference>
<dbReference type="GO" id="GO:0016787">
    <property type="term" value="F:hydrolase activity"/>
    <property type="evidence" value="ECO:0007669"/>
    <property type="project" value="UniProtKB-KW"/>
</dbReference>
<dbReference type="CDD" id="cd07197">
    <property type="entry name" value="nitrilase"/>
    <property type="match status" value="2"/>
</dbReference>
<organism evidence="3 4">
    <name type="scientific">Cyanobium gracile UHCC 0281</name>
    <dbReference type="NCBI Taxonomy" id="3110309"/>
    <lineage>
        <taxon>Bacteria</taxon>
        <taxon>Bacillati</taxon>
        <taxon>Cyanobacteriota</taxon>
        <taxon>Cyanophyceae</taxon>
        <taxon>Synechococcales</taxon>
        <taxon>Prochlorococcaceae</taxon>
        <taxon>Cyanobium</taxon>
    </lineage>
</organism>